<comment type="pathway">
    <text evidence="3">Amino-acid biosynthesis; L-tryptophan biosynthesis; L-tryptophan from chorismate: step 4/5.</text>
</comment>
<evidence type="ECO:0000256" key="2">
    <source>
        <dbReference type="ARBA" id="ARBA00004229"/>
    </source>
</evidence>
<evidence type="ECO:0000313" key="11">
    <source>
        <dbReference type="EMBL" id="BAM83220.1"/>
    </source>
</evidence>
<dbReference type="EMBL" id="AP006502">
    <property type="protein sequence ID" value="BAM83220.1"/>
    <property type="molecule type" value="Genomic_DNA"/>
</dbReference>
<dbReference type="UniPathway" id="UPA00035">
    <property type="reaction ID" value="UER00043"/>
</dbReference>
<proteinExistence type="predicted"/>
<dbReference type="PANTHER" id="PTHR22854">
    <property type="entry name" value="TRYPTOPHAN BIOSYNTHESIS PROTEIN"/>
    <property type="match status" value="1"/>
</dbReference>
<dbReference type="GO" id="GO:0000162">
    <property type="term" value="P:L-tryptophan biosynthetic process"/>
    <property type="evidence" value="ECO:0007669"/>
    <property type="project" value="UniProtKB-UniPathway"/>
</dbReference>
<dbReference type="InterPro" id="IPR045186">
    <property type="entry name" value="Indole-3-glycerol_P_synth"/>
</dbReference>
<dbReference type="Gramene" id="CMT240CT">
    <property type="protein sequence ID" value="CMT240CT"/>
    <property type="gene ID" value="CMT240C"/>
</dbReference>
<dbReference type="Pfam" id="PF00218">
    <property type="entry name" value="IGPS"/>
    <property type="match status" value="1"/>
</dbReference>
<evidence type="ECO:0000256" key="6">
    <source>
        <dbReference type="ARBA" id="ARBA00022793"/>
    </source>
</evidence>
<dbReference type="PANTHER" id="PTHR22854:SF2">
    <property type="entry name" value="INDOLE-3-GLYCEROL-PHOSPHATE SYNTHASE"/>
    <property type="match status" value="1"/>
</dbReference>
<dbReference type="STRING" id="280699.M1V7M4"/>
<evidence type="ECO:0000313" key="12">
    <source>
        <dbReference type="Proteomes" id="UP000007014"/>
    </source>
</evidence>
<dbReference type="eggNOG" id="KOG4201">
    <property type="taxonomic scope" value="Eukaryota"/>
</dbReference>
<organism evidence="11 12">
    <name type="scientific">Cyanidioschyzon merolae (strain NIES-3377 / 10D)</name>
    <name type="common">Unicellular red alga</name>
    <dbReference type="NCBI Taxonomy" id="280699"/>
    <lineage>
        <taxon>Eukaryota</taxon>
        <taxon>Rhodophyta</taxon>
        <taxon>Bangiophyceae</taxon>
        <taxon>Cyanidiales</taxon>
        <taxon>Cyanidiaceae</taxon>
        <taxon>Cyanidioschyzon</taxon>
    </lineage>
</organism>
<dbReference type="GeneID" id="16997801"/>
<dbReference type="EC" id="4.1.1.48" evidence="4"/>
<comment type="subcellular location">
    <subcellularLocation>
        <location evidence="2">Plastid</location>
        <location evidence="2">Chloroplast</location>
    </subcellularLocation>
</comment>
<comment type="catalytic activity">
    <reaction evidence="1">
        <text>1-(2-carboxyphenylamino)-1-deoxy-D-ribulose 5-phosphate + H(+) = (1S,2R)-1-C-(indol-3-yl)glycerol 3-phosphate + CO2 + H2O</text>
        <dbReference type="Rhea" id="RHEA:23476"/>
        <dbReference type="ChEBI" id="CHEBI:15377"/>
        <dbReference type="ChEBI" id="CHEBI:15378"/>
        <dbReference type="ChEBI" id="CHEBI:16526"/>
        <dbReference type="ChEBI" id="CHEBI:58613"/>
        <dbReference type="ChEBI" id="CHEBI:58866"/>
        <dbReference type="EC" id="4.1.1.48"/>
    </reaction>
</comment>
<protein>
    <recommendedName>
        <fullName evidence="4">indole-3-glycerol-phosphate synthase</fullName>
        <ecNumber evidence="4">4.1.1.48</ecNumber>
    </recommendedName>
</protein>
<keyword evidence="9" id="KW-0456">Lyase</keyword>
<dbReference type="KEGG" id="cme:CYME_CMT240C"/>
<evidence type="ECO:0000256" key="8">
    <source>
        <dbReference type="ARBA" id="ARBA00023141"/>
    </source>
</evidence>
<keyword evidence="7" id="KW-0822">Tryptophan biosynthesis</keyword>
<dbReference type="Proteomes" id="UP000007014">
    <property type="component" value="Chromosome 20"/>
</dbReference>
<sequence>MPLRLSWIVSLRCNHSERSEGSNEAVDQIRRRSIRNGRQVFAENVVWGVENPEDKPRNLLEELVWAKEREIEVRRQRMPLFLMKSRLEKSDVAPVRDLNSVFWDSAGPESVLFFQYQRCSPEDTESAPILANVAEEKNDARAVVVNAESRRFYGSYEDIRRVHEVVRCPVICKDIFVYPWQLYDARFYQADACVLIMKVLGLKDTLYFAKASVALGMAPIIEVHDAAELDALLTAKRQHSDDGRISILLLAKRDLDSLVPMLSDSEALLERFAPEARRLGLRVIVELPREHAPNASLLRGLRERGADAVLASTMRDDRAL</sequence>
<dbReference type="OrthoDB" id="524799at2759"/>
<accession>M1V7M4</accession>
<reference evidence="11 12" key="1">
    <citation type="journal article" date="2004" name="Nature">
        <title>Genome sequence of the ultrasmall unicellular red alga Cyanidioschyzon merolae 10D.</title>
        <authorList>
            <person name="Matsuzaki M."/>
            <person name="Misumi O."/>
            <person name="Shin-i T."/>
            <person name="Maruyama S."/>
            <person name="Takahara M."/>
            <person name="Miyagishima S."/>
            <person name="Mori T."/>
            <person name="Nishida K."/>
            <person name="Yagisawa F."/>
            <person name="Nishida K."/>
            <person name="Yoshida Y."/>
            <person name="Nishimura Y."/>
            <person name="Nakao S."/>
            <person name="Kobayashi T."/>
            <person name="Momoyama Y."/>
            <person name="Higashiyama T."/>
            <person name="Minoda A."/>
            <person name="Sano M."/>
            <person name="Nomoto H."/>
            <person name="Oishi K."/>
            <person name="Hayashi H."/>
            <person name="Ohta F."/>
            <person name="Nishizaka S."/>
            <person name="Haga S."/>
            <person name="Miura S."/>
            <person name="Morishita T."/>
            <person name="Kabeya Y."/>
            <person name="Terasawa K."/>
            <person name="Suzuki Y."/>
            <person name="Ishii Y."/>
            <person name="Asakawa S."/>
            <person name="Takano H."/>
            <person name="Ohta N."/>
            <person name="Kuroiwa H."/>
            <person name="Tanaka K."/>
            <person name="Shimizu N."/>
            <person name="Sugano S."/>
            <person name="Sato N."/>
            <person name="Nozaki H."/>
            <person name="Ogasawara N."/>
            <person name="Kohara Y."/>
            <person name="Kuroiwa T."/>
        </authorList>
    </citation>
    <scope>NUCLEOTIDE SEQUENCE [LARGE SCALE GENOMIC DNA]</scope>
    <source>
        <strain evidence="11 12">10D</strain>
    </source>
</reference>
<reference evidence="11 12" key="2">
    <citation type="journal article" date="2007" name="BMC Biol.">
        <title>A 100%-complete sequence reveals unusually simple genomic features in the hot-spring red alga Cyanidioschyzon merolae.</title>
        <authorList>
            <person name="Nozaki H."/>
            <person name="Takano H."/>
            <person name="Misumi O."/>
            <person name="Terasawa K."/>
            <person name="Matsuzaki M."/>
            <person name="Maruyama S."/>
            <person name="Nishida K."/>
            <person name="Yagisawa F."/>
            <person name="Yoshida Y."/>
            <person name="Fujiwara T."/>
            <person name="Takio S."/>
            <person name="Tamura K."/>
            <person name="Chung S.J."/>
            <person name="Nakamura S."/>
            <person name="Kuroiwa H."/>
            <person name="Tanaka K."/>
            <person name="Sato N."/>
            <person name="Kuroiwa T."/>
        </authorList>
    </citation>
    <scope>NUCLEOTIDE SEQUENCE [LARGE SCALE GENOMIC DNA]</scope>
    <source>
        <strain evidence="11 12">10D</strain>
    </source>
</reference>
<keyword evidence="5" id="KW-0028">Amino-acid biosynthesis</keyword>
<keyword evidence="6" id="KW-0210">Decarboxylase</keyword>
<evidence type="ECO:0000256" key="3">
    <source>
        <dbReference type="ARBA" id="ARBA00004696"/>
    </source>
</evidence>
<dbReference type="Gene3D" id="3.20.20.70">
    <property type="entry name" value="Aldolase class I"/>
    <property type="match status" value="1"/>
</dbReference>
<dbReference type="SUPFAM" id="SSF51366">
    <property type="entry name" value="Ribulose-phoshate binding barrel"/>
    <property type="match status" value="1"/>
</dbReference>
<dbReference type="AlphaFoldDB" id="M1V7M4"/>
<dbReference type="InterPro" id="IPR013785">
    <property type="entry name" value="Aldolase_TIM"/>
</dbReference>
<dbReference type="GO" id="GO:0004640">
    <property type="term" value="F:phosphoribosylanthranilate isomerase activity"/>
    <property type="evidence" value="ECO:0007669"/>
    <property type="project" value="TreeGrafter"/>
</dbReference>
<name>M1V7M4_CYAM1</name>
<evidence type="ECO:0000256" key="7">
    <source>
        <dbReference type="ARBA" id="ARBA00022822"/>
    </source>
</evidence>
<evidence type="ECO:0000256" key="1">
    <source>
        <dbReference type="ARBA" id="ARBA00001633"/>
    </source>
</evidence>
<dbReference type="HOGENOM" id="CLU_869757_0_0_1"/>
<dbReference type="GO" id="GO:0004425">
    <property type="term" value="F:indole-3-glycerol-phosphate synthase activity"/>
    <property type="evidence" value="ECO:0007669"/>
    <property type="project" value="UniProtKB-EC"/>
</dbReference>
<dbReference type="InterPro" id="IPR013798">
    <property type="entry name" value="Indole-3-glycerol_P_synth_dom"/>
</dbReference>
<keyword evidence="12" id="KW-1185">Reference proteome</keyword>
<evidence type="ECO:0000256" key="4">
    <source>
        <dbReference type="ARBA" id="ARBA00012362"/>
    </source>
</evidence>
<evidence type="ECO:0000256" key="5">
    <source>
        <dbReference type="ARBA" id="ARBA00022605"/>
    </source>
</evidence>
<dbReference type="RefSeq" id="XP_005539256.1">
    <property type="nucleotide sequence ID" value="XM_005539199.1"/>
</dbReference>
<dbReference type="GO" id="GO:0009507">
    <property type="term" value="C:chloroplast"/>
    <property type="evidence" value="ECO:0007669"/>
    <property type="project" value="UniProtKB-SubCell"/>
</dbReference>
<dbReference type="OMA" id="KPRDWIS"/>
<evidence type="ECO:0000259" key="10">
    <source>
        <dbReference type="Pfam" id="PF00218"/>
    </source>
</evidence>
<feature type="domain" description="Indole-3-glycerol phosphate synthase" evidence="10">
    <location>
        <begin position="60"/>
        <end position="236"/>
    </location>
</feature>
<keyword evidence="8" id="KW-0057">Aromatic amino acid biosynthesis</keyword>
<gene>
    <name evidence="11" type="ORF">CYME_CMT240C</name>
</gene>
<evidence type="ECO:0000256" key="9">
    <source>
        <dbReference type="ARBA" id="ARBA00023239"/>
    </source>
</evidence>
<dbReference type="InterPro" id="IPR011060">
    <property type="entry name" value="RibuloseP-bd_barrel"/>
</dbReference>